<protein>
    <submittedName>
        <fullName evidence="1">Uncharacterized protein</fullName>
    </submittedName>
</protein>
<accession>A0A926FAW9</accession>
<name>A0A926FAW9_9BACT</name>
<comment type="caution">
    <text evidence="1">The sequence shown here is derived from an EMBL/GenBank/DDBJ whole genome shotgun (WGS) entry which is preliminary data.</text>
</comment>
<reference evidence="1" key="1">
    <citation type="submission" date="2020-08" db="EMBL/GenBank/DDBJ databases">
        <title>Genome public.</title>
        <authorList>
            <person name="Liu C."/>
            <person name="Sun Q."/>
        </authorList>
    </citation>
    <scope>NUCLEOTIDE SEQUENCE</scope>
    <source>
        <strain evidence="1">N12</strain>
    </source>
</reference>
<dbReference type="Proteomes" id="UP000651085">
    <property type="component" value="Unassembled WGS sequence"/>
</dbReference>
<sequence>MKKILFSACCNTYTQQKACEGLIKLLKDNSYQVDMANDINREIWTSYNLAFAFNQRGYQKIQEIHPAIPIIYSVLADDYEKEFIENSVNQYDHLLIIAPNKPCSCTDDSTTMHFPCFEEMNAFPKYRHSTPSILVGAGNGHSALRLFIILNTLNDYKVNIIYSGEEELFGIGYAPHVIVREEFEVNSLIQEANIIVGHKYIALQGALQKKPVIVVGDCGSGGLLTSNNVLEQYHNRFAGQIGGEKDAYFSLDQFQKDIKAASKISSRELEAIALKLKNEMSENNKRVLNVVSSHLHF</sequence>
<gene>
    <name evidence="1" type="ORF">H8744_17685</name>
</gene>
<evidence type="ECO:0000313" key="1">
    <source>
        <dbReference type="EMBL" id="MBC8595044.1"/>
    </source>
</evidence>
<evidence type="ECO:0000313" key="2">
    <source>
        <dbReference type="Proteomes" id="UP000651085"/>
    </source>
</evidence>
<dbReference type="AlphaFoldDB" id="A0A926FAW9"/>
<dbReference type="RefSeq" id="WP_262436117.1">
    <property type="nucleotide sequence ID" value="NZ_JACRTF010000001.1"/>
</dbReference>
<keyword evidence="2" id="KW-1185">Reference proteome</keyword>
<organism evidence="1 2">
    <name type="scientific">Jilunia laotingensis</name>
    <dbReference type="NCBI Taxonomy" id="2763675"/>
    <lineage>
        <taxon>Bacteria</taxon>
        <taxon>Pseudomonadati</taxon>
        <taxon>Bacteroidota</taxon>
        <taxon>Bacteroidia</taxon>
        <taxon>Bacteroidales</taxon>
        <taxon>Bacteroidaceae</taxon>
        <taxon>Jilunia</taxon>
    </lineage>
</organism>
<dbReference type="EMBL" id="JACRTF010000001">
    <property type="protein sequence ID" value="MBC8595044.1"/>
    <property type="molecule type" value="Genomic_DNA"/>
</dbReference>
<proteinExistence type="predicted"/>